<organism evidence="2">
    <name type="scientific">freshwater metagenome</name>
    <dbReference type="NCBI Taxonomy" id="449393"/>
    <lineage>
        <taxon>unclassified sequences</taxon>
        <taxon>metagenomes</taxon>
        <taxon>ecological metagenomes</taxon>
    </lineage>
</organism>
<gene>
    <name evidence="2" type="ORF">UFOPK2810_00379</name>
</gene>
<accession>A0A6J6T4P5</accession>
<feature type="region of interest" description="Disordered" evidence="1">
    <location>
        <begin position="160"/>
        <end position="205"/>
    </location>
</feature>
<proteinExistence type="predicted"/>
<reference evidence="2" key="1">
    <citation type="submission" date="2020-05" db="EMBL/GenBank/DDBJ databases">
        <authorList>
            <person name="Chiriac C."/>
            <person name="Salcher M."/>
            <person name="Ghai R."/>
            <person name="Kavagutti S V."/>
        </authorList>
    </citation>
    <scope>NUCLEOTIDE SEQUENCE</scope>
</reference>
<feature type="compositionally biased region" description="Basic and acidic residues" evidence="1">
    <location>
        <begin position="160"/>
        <end position="171"/>
    </location>
</feature>
<name>A0A6J6T4P5_9ZZZZ</name>
<evidence type="ECO:0000256" key="1">
    <source>
        <dbReference type="SAM" id="MobiDB-lite"/>
    </source>
</evidence>
<feature type="compositionally biased region" description="Basic residues" evidence="1">
    <location>
        <begin position="172"/>
        <end position="181"/>
    </location>
</feature>
<evidence type="ECO:0000313" key="2">
    <source>
        <dbReference type="EMBL" id="CAB4742090.1"/>
    </source>
</evidence>
<dbReference type="EMBL" id="CAEZYZ010000043">
    <property type="protein sequence ID" value="CAB4742090.1"/>
    <property type="molecule type" value="Genomic_DNA"/>
</dbReference>
<sequence length="205" mass="22038">MGRRSAPRRCTASEPRKCGRPLGQLLAGVARRRSGIDRAVRPVSHGDLPACSSPAWQGVARGERAPAPRNANRRLGGLLHAARRRDEHGHSSVGGCCLRALAGHGRGNLLRPHRNDNGGNPLAVRRAVMRSHLAAAGHLPPGRWHGNSPRSADSLRAHHVGDRIDPRDRHDGHRSRTLRPLRHADDPAHLVCSPDPGTPPLAVVG</sequence>
<protein>
    <submittedName>
        <fullName evidence="2">Unannotated protein</fullName>
    </submittedName>
</protein>
<dbReference type="AlphaFoldDB" id="A0A6J6T4P5"/>